<sequence length="31" mass="3575">MLLLLKIFLSRDGKTIKQGVTMRVKKAENDK</sequence>
<dbReference type="EMBL" id="UINC01012895">
    <property type="protein sequence ID" value="SVA56059.1"/>
    <property type="molecule type" value="Genomic_DNA"/>
</dbReference>
<proteinExistence type="predicted"/>
<protein>
    <submittedName>
        <fullName evidence="1">Uncharacterized protein</fullName>
    </submittedName>
</protein>
<organism evidence="1">
    <name type="scientific">marine metagenome</name>
    <dbReference type="NCBI Taxonomy" id="408172"/>
    <lineage>
        <taxon>unclassified sequences</taxon>
        <taxon>metagenomes</taxon>
        <taxon>ecological metagenomes</taxon>
    </lineage>
</organism>
<dbReference type="AlphaFoldDB" id="A0A381WU59"/>
<feature type="non-terminal residue" evidence="1">
    <location>
        <position position="31"/>
    </location>
</feature>
<evidence type="ECO:0000313" key="1">
    <source>
        <dbReference type="EMBL" id="SVA56059.1"/>
    </source>
</evidence>
<name>A0A381WU59_9ZZZZ</name>
<gene>
    <name evidence="1" type="ORF">METZ01_LOCUS108913</name>
</gene>
<reference evidence="1" key="1">
    <citation type="submission" date="2018-05" db="EMBL/GenBank/DDBJ databases">
        <authorList>
            <person name="Lanie J.A."/>
            <person name="Ng W.-L."/>
            <person name="Kazmierczak K.M."/>
            <person name="Andrzejewski T.M."/>
            <person name="Davidsen T.M."/>
            <person name="Wayne K.J."/>
            <person name="Tettelin H."/>
            <person name="Glass J.I."/>
            <person name="Rusch D."/>
            <person name="Podicherti R."/>
            <person name="Tsui H.-C.T."/>
            <person name="Winkler M.E."/>
        </authorList>
    </citation>
    <scope>NUCLEOTIDE SEQUENCE</scope>
</reference>
<accession>A0A381WU59</accession>